<dbReference type="RefSeq" id="WP_344082221.1">
    <property type="nucleotide sequence ID" value="NZ_BAAAPO010000016.1"/>
</dbReference>
<dbReference type="InterPro" id="IPR023796">
    <property type="entry name" value="Serpin_dom"/>
</dbReference>
<gene>
    <name evidence="3" type="ORF">GCM10009811_10510</name>
</gene>
<comment type="similarity">
    <text evidence="1">Belongs to the serpin family.</text>
</comment>
<dbReference type="Gene3D" id="2.30.39.10">
    <property type="entry name" value="Alpha-1-antitrypsin, domain 1"/>
    <property type="match status" value="1"/>
</dbReference>
<evidence type="ECO:0000313" key="4">
    <source>
        <dbReference type="Proteomes" id="UP001499938"/>
    </source>
</evidence>
<dbReference type="PANTHER" id="PTHR11461">
    <property type="entry name" value="SERINE PROTEASE INHIBITOR, SERPIN"/>
    <property type="match status" value="1"/>
</dbReference>
<name>A0ABN2LFW2_9MICO</name>
<dbReference type="InterPro" id="IPR000215">
    <property type="entry name" value="Serpin_fam"/>
</dbReference>
<dbReference type="Pfam" id="PF00079">
    <property type="entry name" value="Serpin"/>
    <property type="match status" value="1"/>
</dbReference>
<dbReference type="PROSITE" id="PS00284">
    <property type="entry name" value="SERPIN"/>
    <property type="match status" value="1"/>
</dbReference>
<accession>A0ABN2LFW2</accession>
<sequence length="217" mass="23043">MLVNALRFVAQWADPFKTADTGDREFTREDGSRVSVPMMSGSPNGSAYLSGTGWEAIRMSYHGAELAMTLVKTADAGAAAHAEWLSAGGLDHLTTAEAGHGARIVLPRWTFRSPSRLNDTLTRLGIPDAFDDTRADFSGITRAERLKIAAVLHEAYVAVDEVGTEAAAATAVVIALSMGSAGPPREVVFDRPFLFVIHDTATNAPLFVGRVADPSAT</sequence>
<dbReference type="SMART" id="SM00093">
    <property type="entry name" value="SERPIN"/>
    <property type="match status" value="1"/>
</dbReference>
<protein>
    <recommendedName>
        <fullName evidence="2">Serpin domain-containing protein</fullName>
    </recommendedName>
</protein>
<dbReference type="PANTHER" id="PTHR11461:SF211">
    <property type="entry name" value="GH10112P-RELATED"/>
    <property type="match status" value="1"/>
</dbReference>
<dbReference type="EMBL" id="BAAAPO010000016">
    <property type="protein sequence ID" value="GAA1787284.1"/>
    <property type="molecule type" value="Genomic_DNA"/>
</dbReference>
<dbReference type="Gene3D" id="3.30.497.10">
    <property type="entry name" value="Antithrombin, subunit I, domain 2"/>
    <property type="match status" value="1"/>
</dbReference>
<reference evidence="3 4" key="1">
    <citation type="journal article" date="2019" name="Int. J. Syst. Evol. Microbiol.">
        <title>The Global Catalogue of Microorganisms (GCM) 10K type strain sequencing project: providing services to taxonomists for standard genome sequencing and annotation.</title>
        <authorList>
            <consortium name="The Broad Institute Genomics Platform"/>
            <consortium name="The Broad Institute Genome Sequencing Center for Infectious Disease"/>
            <person name="Wu L."/>
            <person name="Ma J."/>
        </authorList>
    </citation>
    <scope>NUCLEOTIDE SEQUENCE [LARGE SCALE GENOMIC DNA]</scope>
    <source>
        <strain evidence="3 4">JCM 15592</strain>
    </source>
</reference>
<dbReference type="Proteomes" id="UP001499938">
    <property type="component" value="Unassembled WGS sequence"/>
</dbReference>
<dbReference type="SUPFAM" id="SSF56574">
    <property type="entry name" value="Serpins"/>
    <property type="match status" value="1"/>
</dbReference>
<keyword evidence="4" id="KW-1185">Reference proteome</keyword>
<proteinExistence type="inferred from homology"/>
<dbReference type="InterPro" id="IPR042185">
    <property type="entry name" value="Serpin_sf_2"/>
</dbReference>
<dbReference type="InterPro" id="IPR036186">
    <property type="entry name" value="Serpin_sf"/>
</dbReference>
<dbReference type="InterPro" id="IPR023795">
    <property type="entry name" value="Serpin_CS"/>
</dbReference>
<evidence type="ECO:0000259" key="2">
    <source>
        <dbReference type="SMART" id="SM00093"/>
    </source>
</evidence>
<organism evidence="3 4">
    <name type="scientific">Nostocoides veronense</name>
    <dbReference type="NCBI Taxonomy" id="330836"/>
    <lineage>
        <taxon>Bacteria</taxon>
        <taxon>Bacillati</taxon>
        <taxon>Actinomycetota</taxon>
        <taxon>Actinomycetes</taxon>
        <taxon>Micrococcales</taxon>
        <taxon>Intrasporangiaceae</taxon>
        <taxon>Nostocoides</taxon>
    </lineage>
</organism>
<dbReference type="InterPro" id="IPR042178">
    <property type="entry name" value="Serpin_sf_1"/>
</dbReference>
<evidence type="ECO:0000313" key="3">
    <source>
        <dbReference type="EMBL" id="GAA1787284.1"/>
    </source>
</evidence>
<feature type="domain" description="Serpin" evidence="2">
    <location>
        <begin position="1"/>
        <end position="214"/>
    </location>
</feature>
<comment type="caution">
    <text evidence="3">The sequence shown here is derived from an EMBL/GenBank/DDBJ whole genome shotgun (WGS) entry which is preliminary data.</text>
</comment>
<evidence type="ECO:0000256" key="1">
    <source>
        <dbReference type="RuleBase" id="RU000411"/>
    </source>
</evidence>